<dbReference type="RefSeq" id="XP_019853626.1">
    <property type="nucleotide sequence ID" value="XM_019998067.1"/>
</dbReference>
<feature type="domain" description="Chorein N-terminal" evidence="3">
    <location>
        <begin position="395"/>
        <end position="982"/>
    </location>
</feature>
<feature type="compositionally biased region" description="Acidic residues" evidence="2">
    <location>
        <begin position="887"/>
        <end position="905"/>
    </location>
</feature>
<dbReference type="GO" id="GO:0006623">
    <property type="term" value="P:protein targeting to vacuole"/>
    <property type="evidence" value="ECO:0007669"/>
    <property type="project" value="TreeGrafter"/>
</dbReference>
<dbReference type="KEGG" id="aqu:100633135"/>
<proteinExistence type="predicted"/>
<feature type="compositionally biased region" description="Low complexity" evidence="2">
    <location>
        <begin position="1394"/>
        <end position="1410"/>
    </location>
</feature>
<feature type="region of interest" description="Disordered" evidence="2">
    <location>
        <begin position="1371"/>
        <end position="1410"/>
    </location>
</feature>
<dbReference type="Pfam" id="PF12624">
    <property type="entry name" value="VPS13_N"/>
    <property type="match status" value="2"/>
</dbReference>
<evidence type="ECO:0000259" key="3">
    <source>
        <dbReference type="Pfam" id="PF12624"/>
    </source>
</evidence>
<feature type="region of interest" description="Disordered" evidence="2">
    <location>
        <begin position="1057"/>
        <end position="1089"/>
    </location>
</feature>
<dbReference type="InterPro" id="IPR026854">
    <property type="entry name" value="VPS13_N"/>
</dbReference>
<name>A0AAN0JA70_AMPQE</name>
<reference evidence="4" key="2">
    <citation type="submission" date="2024-06" db="UniProtKB">
        <authorList>
            <consortium name="EnsemblMetazoa"/>
        </authorList>
    </citation>
    <scope>IDENTIFICATION</scope>
</reference>
<dbReference type="PANTHER" id="PTHR16166:SF146">
    <property type="entry name" value="VACUOLAR PROTEIN SORTING-ASSOCIATED PROTEIN 13A-LIKE ISOFORM X1"/>
    <property type="match status" value="1"/>
</dbReference>
<dbReference type="EnsemblMetazoa" id="XM_019998067.1">
    <property type="protein sequence ID" value="XP_019853626.1"/>
    <property type="gene ID" value="LOC100633135"/>
</dbReference>
<feature type="region of interest" description="Disordered" evidence="2">
    <location>
        <begin position="881"/>
        <end position="918"/>
    </location>
</feature>
<keyword evidence="5" id="KW-1185">Reference proteome</keyword>
<dbReference type="InterPro" id="IPR026847">
    <property type="entry name" value="VPS13"/>
</dbReference>
<feature type="domain" description="Chorein N-terminal" evidence="3">
    <location>
        <begin position="2"/>
        <end position="301"/>
    </location>
</feature>
<dbReference type="Proteomes" id="UP000007879">
    <property type="component" value="Unassembled WGS sequence"/>
</dbReference>
<organism evidence="4 5">
    <name type="scientific">Amphimedon queenslandica</name>
    <name type="common">Sponge</name>
    <dbReference type="NCBI Taxonomy" id="400682"/>
    <lineage>
        <taxon>Eukaryota</taxon>
        <taxon>Metazoa</taxon>
        <taxon>Porifera</taxon>
        <taxon>Demospongiae</taxon>
        <taxon>Heteroscleromorpha</taxon>
        <taxon>Haplosclerida</taxon>
        <taxon>Niphatidae</taxon>
        <taxon>Amphimedon</taxon>
    </lineage>
</organism>
<evidence type="ECO:0000256" key="2">
    <source>
        <dbReference type="SAM" id="MobiDB-lite"/>
    </source>
</evidence>
<keyword evidence="1" id="KW-0813">Transport</keyword>
<dbReference type="GeneID" id="100633135"/>
<evidence type="ECO:0000313" key="5">
    <source>
        <dbReference type="Proteomes" id="UP000007879"/>
    </source>
</evidence>
<sequence>MVFEGLLVSVLNRFLGPYLKNLDSSQLSVGVWSGEVSLKNLQLKDTALTQFDIPIRIFNGHIDELHLKIPWKNLYTEPVIVNVKGVYIVAGPDSGISFSREKILKEEREKKQGQLKAIEDARTAKAKDSLQKEQDPGFVEKLITQIIRNVQLSVEDIHIRYEDNSTVPGKCFSFGISLDCLMIKSTDSNWTIVPAPDDSSSLIFKLLKLNCLGLYWNPTDRLIGTAKEWKDILKRDIARQGKKLPSINYLLKPLSGVAKLKGTTQTGRVHPQLSLSLRLNEVSMTIEKEQYQEVIMLVDQLERLSVIIYMWIFAYNAVVGEVVSRKLSMKWERIKAHRELCKKYTKLYAEKLSSSSPGAPLVAKLLDIEDILDVFNITVCRQKAEKSAADLKKRKDEASWWIFAYNAVVGEVVSRKLSMKWEHIKAHRELCKKYTKLYAEKLSSSSPGAPLVAKLLDIEDILDVFNITVCRQKAEKSAADIKKRKDEASWYNWASSWVGGGEKEKKQVMPSEEALKLEKEKLYQAIGYSEKGKAADYPKEYVAHVVNLDVLSVSLNLQSEGVSISQLSISDINCQFQNRPSSKNISVSVGVNQLSMTGASLDGSHPVILSSLKKDQLLSLKYEMNPLAKPVVDHSVNVSLQPVQVTYNCHTIQKVLEMFKLPPSVRLHKTSSLAAVALDQVKTQGRIGLQHAIENRKILDINVVLHSPVVLLPEAGVLDGASRILVVDLGSLTLTSDMKPVLPDLRKASQKELDDNAYDYFDVKLEGVQARLTGKDWRDTSHTILKPLEVDLQLQKSIIPDDTRLPGLKVDCNMTSGIEVGVSVQKIKDALILFQNFPLPQLSNDTDLPSAPEAYETFDEPIALSTDTIVETADRVTEIKKAKNESSEEDEFVTASEGSDEECDGKDEKSLSSSASVSLASPRTTTKVQVHFSLPLLSVGVTDDTKGSSLRLSLPELSVNARVESHSNSVSLSLASIDVVHKISEERTVNVLSTVGNEKLIVVDLLQASRSGPYFNTKYNSTGLKMDLAVNTLSLEAATGSISHLLLMVDDITSVMKSKSPPTPASTSKVSDTTDSVSPSSSSSSSALSSFPEEKTLDVSVKCKGVKLLLTDAAGVIAEGEMGPLASDVVIKPENGTSIKTSLSNLTLTDTTTSTQVISTVADPLIDFGLQIYKVPSADNADIEVMATVNRIQAAVMFTFIKRLLSFVKSMNVKKELVESAKEATNEQAKKAIETAKKARSKRIKLNITVDAPVVSLLLTSGASFMVDLGILQLSNKFEPALKHYSNTGDELVDVMSLSLKDLQVVRRFGKGSHTIISPVTLKGGIIRTLEALNTDIPNVGIEFNIDSIGVSFNPGDYNEVFNLLKELPSSSSNEESADTRNVKSLSKTGPTADPSSSSSSSSGSDGDSPSDFKLNFRMSIGSLGLSVESDSKQTEIVSIKLTSLESSLGLDHKYIKIGFLIKSLEIADPLSSSFPLILQTNSHSRALNGQVTITKEIQKSTEAAQMSINVGIGSHSLTVLMSFINSLMVLFY</sequence>
<protein>
    <recommendedName>
        <fullName evidence="3">Chorein N-terminal domain-containing protein</fullName>
    </recommendedName>
</protein>
<reference evidence="5" key="1">
    <citation type="journal article" date="2010" name="Nature">
        <title>The Amphimedon queenslandica genome and the evolution of animal complexity.</title>
        <authorList>
            <person name="Srivastava M."/>
            <person name="Simakov O."/>
            <person name="Chapman J."/>
            <person name="Fahey B."/>
            <person name="Gauthier M.E."/>
            <person name="Mitros T."/>
            <person name="Richards G.S."/>
            <person name="Conaco C."/>
            <person name="Dacre M."/>
            <person name="Hellsten U."/>
            <person name="Larroux C."/>
            <person name="Putnam N.H."/>
            <person name="Stanke M."/>
            <person name="Adamska M."/>
            <person name="Darling A."/>
            <person name="Degnan S.M."/>
            <person name="Oakley T.H."/>
            <person name="Plachetzki D.C."/>
            <person name="Zhai Y."/>
            <person name="Adamski M."/>
            <person name="Calcino A."/>
            <person name="Cummins S.F."/>
            <person name="Goodstein D.M."/>
            <person name="Harris C."/>
            <person name="Jackson D.J."/>
            <person name="Leys S.P."/>
            <person name="Shu S."/>
            <person name="Woodcroft B.J."/>
            <person name="Vervoort M."/>
            <person name="Kosik K.S."/>
            <person name="Manning G."/>
            <person name="Degnan B.M."/>
            <person name="Rokhsar D.S."/>
        </authorList>
    </citation>
    <scope>NUCLEOTIDE SEQUENCE [LARGE SCALE GENOMIC DNA]</scope>
</reference>
<evidence type="ECO:0000256" key="1">
    <source>
        <dbReference type="ARBA" id="ARBA00022448"/>
    </source>
</evidence>
<dbReference type="GO" id="GO:0045053">
    <property type="term" value="P:protein retention in Golgi apparatus"/>
    <property type="evidence" value="ECO:0007669"/>
    <property type="project" value="TreeGrafter"/>
</dbReference>
<dbReference type="PANTHER" id="PTHR16166">
    <property type="entry name" value="VACUOLAR PROTEIN SORTING-ASSOCIATED PROTEIN VPS13"/>
    <property type="match status" value="1"/>
</dbReference>
<accession>A0AAN0JA70</accession>
<evidence type="ECO:0000313" key="4">
    <source>
        <dbReference type="EnsemblMetazoa" id="XP_019853626.1"/>
    </source>
</evidence>